<organism evidence="3 4">
    <name type="scientific">Tremella mesenterica</name>
    <name type="common">Jelly fungus</name>
    <dbReference type="NCBI Taxonomy" id="5217"/>
    <lineage>
        <taxon>Eukaryota</taxon>
        <taxon>Fungi</taxon>
        <taxon>Dikarya</taxon>
        <taxon>Basidiomycota</taxon>
        <taxon>Agaricomycotina</taxon>
        <taxon>Tremellomycetes</taxon>
        <taxon>Tremellales</taxon>
        <taxon>Tremellaceae</taxon>
        <taxon>Tremella</taxon>
    </lineage>
</organism>
<proteinExistence type="predicted"/>
<dbReference type="SUPFAM" id="SSF103107">
    <property type="entry name" value="Hypothetical protein c14orf129, hspc210"/>
    <property type="match status" value="1"/>
</dbReference>
<accession>A0A4Q1BG62</accession>
<gene>
    <name evidence="3" type="ORF">M231_06576</name>
</gene>
<dbReference type="EMBL" id="SDIL01000106">
    <property type="protein sequence ID" value="RXK36171.1"/>
    <property type="molecule type" value="Genomic_DNA"/>
</dbReference>
<comment type="caution">
    <text evidence="3">The sequence shown here is derived from an EMBL/GenBank/DDBJ whole genome shotgun (WGS) entry which is preliminary data.</text>
</comment>
<feature type="region of interest" description="Disordered" evidence="1">
    <location>
        <begin position="139"/>
        <end position="181"/>
    </location>
</feature>
<dbReference type="InParanoid" id="A0A4Q1BG62"/>
<dbReference type="Pfam" id="PF05303">
    <property type="entry name" value="GSKIP_dom"/>
    <property type="match status" value="1"/>
</dbReference>
<reference evidence="3 4" key="1">
    <citation type="submission" date="2016-06" db="EMBL/GenBank/DDBJ databases">
        <title>Evolution of pathogenesis and genome organization in the Tremellales.</title>
        <authorList>
            <person name="Cuomo C."/>
            <person name="Litvintseva A."/>
            <person name="Heitman J."/>
            <person name="Chen Y."/>
            <person name="Sun S."/>
            <person name="Springer D."/>
            <person name="Dromer F."/>
            <person name="Young S."/>
            <person name="Zeng Q."/>
            <person name="Chapman S."/>
            <person name="Gujja S."/>
            <person name="Saif S."/>
            <person name="Birren B."/>
        </authorList>
    </citation>
    <scope>NUCLEOTIDE SEQUENCE [LARGE SCALE GENOMIC DNA]</scope>
    <source>
        <strain evidence="3 4">ATCC 28783</strain>
    </source>
</reference>
<protein>
    <recommendedName>
        <fullName evidence="2">GSKIP domain-containing protein</fullName>
    </recommendedName>
</protein>
<feature type="compositionally biased region" description="Basic and acidic residues" evidence="1">
    <location>
        <begin position="143"/>
        <end position="181"/>
    </location>
</feature>
<dbReference type="InterPro" id="IPR007967">
    <property type="entry name" value="GSKIP_dom"/>
</dbReference>
<feature type="region of interest" description="Disordered" evidence="1">
    <location>
        <begin position="267"/>
        <end position="290"/>
    </location>
</feature>
<feature type="domain" description="GSKIP" evidence="2">
    <location>
        <begin position="185"/>
        <end position="248"/>
    </location>
</feature>
<evidence type="ECO:0000313" key="4">
    <source>
        <dbReference type="Proteomes" id="UP000289152"/>
    </source>
</evidence>
<dbReference type="AlphaFoldDB" id="A0A4Q1BG62"/>
<dbReference type="InterPro" id="IPR023231">
    <property type="entry name" value="GSKIP_dom_sf"/>
</dbReference>
<dbReference type="VEuPathDB" id="FungiDB:TREMEDRAFT_64062"/>
<evidence type="ECO:0000256" key="1">
    <source>
        <dbReference type="SAM" id="MobiDB-lite"/>
    </source>
</evidence>
<name>A0A4Q1BG62_TREME</name>
<dbReference type="Proteomes" id="UP000289152">
    <property type="component" value="Unassembled WGS sequence"/>
</dbReference>
<dbReference type="Gene3D" id="3.30.2280.10">
    <property type="entry name" value="Hypothetical protein (hspc210)"/>
    <property type="match status" value="1"/>
</dbReference>
<keyword evidence="4" id="KW-1185">Reference proteome</keyword>
<evidence type="ECO:0000313" key="3">
    <source>
        <dbReference type="EMBL" id="RXK36171.1"/>
    </source>
</evidence>
<sequence>MLDNFDPEKELYNSLLLNSFGLKSFHLIPQSSKLSQSNISHDKLLLSKNASTTPLMYEVSGKISEGITTMGYKKWESDLGMARAKVVLLDLVDIYHDHQDQMALTGIVDESGEKEKTAVTGIVDESGSKGKNDVILHPGIVKESGHKEKKESNRDNKIKNESREGKEDEVLPKKREVSNESERGECIGVGVQKQGGKTIIIHLDSKGYSVESVIYQNIMKYESLESLLISISPFYVECMNKQLDQKLELLLLETRFRPSNLSDPSHLFDSYHRPDCSSPSDSMDEPIKHE</sequence>
<evidence type="ECO:0000259" key="2">
    <source>
        <dbReference type="Pfam" id="PF05303"/>
    </source>
</evidence>